<gene>
    <name evidence="2" type="ORF">DET59_1286</name>
</gene>
<dbReference type="Proteomes" id="UP000252118">
    <property type="component" value="Unassembled WGS sequence"/>
</dbReference>
<dbReference type="RefSeq" id="WP_113971310.1">
    <property type="nucleotide sequence ID" value="NZ_QNRJ01000028.1"/>
</dbReference>
<sequence>MDQILQAIRELQEQMTRFESNVNTRFERLETRMDRIENRLDGLESRMDKLENRMDKLDSKMTVLEENQQDIQDNITILVKENWDHKKDLHKVKRRVGMEQ</sequence>
<name>A0A366ECB9_9BACI</name>
<feature type="coiled-coil region" evidence="1">
    <location>
        <begin position="1"/>
        <end position="74"/>
    </location>
</feature>
<keyword evidence="1" id="KW-0175">Coiled coil</keyword>
<dbReference type="OrthoDB" id="2886477at2"/>
<comment type="caution">
    <text evidence="2">The sequence shown here is derived from an EMBL/GenBank/DDBJ whole genome shotgun (WGS) entry which is preliminary data.</text>
</comment>
<accession>A0A366ECB9</accession>
<reference evidence="2 3" key="1">
    <citation type="submission" date="2018-06" db="EMBL/GenBank/DDBJ databases">
        <title>Freshwater and sediment microbial communities from various areas in North America, analyzing microbe dynamics in response to fracking.</title>
        <authorList>
            <person name="Lamendella R."/>
        </authorList>
    </citation>
    <scope>NUCLEOTIDE SEQUENCE [LARGE SCALE GENOMIC DNA]</scope>
    <source>
        <strain evidence="2 3">97B</strain>
    </source>
</reference>
<dbReference type="Gene3D" id="1.20.5.110">
    <property type="match status" value="2"/>
</dbReference>
<evidence type="ECO:0000313" key="2">
    <source>
        <dbReference type="EMBL" id="RBP00034.1"/>
    </source>
</evidence>
<protein>
    <recommendedName>
        <fullName evidence="4">t-SNARE coiled-coil homology domain-containing protein</fullName>
    </recommendedName>
</protein>
<dbReference type="AlphaFoldDB" id="A0A366ECB9"/>
<evidence type="ECO:0008006" key="4">
    <source>
        <dbReference type="Google" id="ProtNLM"/>
    </source>
</evidence>
<evidence type="ECO:0000313" key="3">
    <source>
        <dbReference type="Proteomes" id="UP000252118"/>
    </source>
</evidence>
<dbReference type="EMBL" id="QNRJ01000028">
    <property type="protein sequence ID" value="RBP00034.1"/>
    <property type="molecule type" value="Genomic_DNA"/>
</dbReference>
<dbReference type="SUPFAM" id="SSF57997">
    <property type="entry name" value="Tropomyosin"/>
    <property type="match status" value="1"/>
</dbReference>
<proteinExistence type="predicted"/>
<evidence type="ECO:0000256" key="1">
    <source>
        <dbReference type="SAM" id="Coils"/>
    </source>
</evidence>
<organism evidence="2 3">
    <name type="scientific">Rossellomorea aquimaris</name>
    <dbReference type="NCBI Taxonomy" id="189382"/>
    <lineage>
        <taxon>Bacteria</taxon>
        <taxon>Bacillati</taxon>
        <taxon>Bacillota</taxon>
        <taxon>Bacilli</taxon>
        <taxon>Bacillales</taxon>
        <taxon>Bacillaceae</taxon>
        <taxon>Rossellomorea</taxon>
    </lineage>
</organism>